<accession>A0ABU7ML19</accession>
<evidence type="ECO:0000313" key="6">
    <source>
        <dbReference type="Proteomes" id="UP001344817"/>
    </source>
</evidence>
<dbReference type="InterPro" id="IPR000843">
    <property type="entry name" value="HTH_LacI"/>
</dbReference>
<evidence type="ECO:0000256" key="3">
    <source>
        <dbReference type="ARBA" id="ARBA00023163"/>
    </source>
</evidence>
<dbReference type="SMART" id="SM00354">
    <property type="entry name" value="HTH_LACI"/>
    <property type="match status" value="1"/>
</dbReference>
<evidence type="ECO:0000256" key="2">
    <source>
        <dbReference type="ARBA" id="ARBA00023125"/>
    </source>
</evidence>
<comment type="caution">
    <text evidence="5">The sequence shown here is derived from an EMBL/GenBank/DDBJ whole genome shotgun (WGS) entry which is preliminary data.</text>
</comment>
<dbReference type="Proteomes" id="UP001344817">
    <property type="component" value="Unassembled WGS sequence"/>
</dbReference>
<dbReference type="PANTHER" id="PTHR30146">
    <property type="entry name" value="LACI-RELATED TRANSCRIPTIONAL REPRESSOR"/>
    <property type="match status" value="1"/>
</dbReference>
<dbReference type="SUPFAM" id="SSF53822">
    <property type="entry name" value="Periplasmic binding protein-like I"/>
    <property type="match status" value="1"/>
</dbReference>
<dbReference type="SUPFAM" id="SSF47413">
    <property type="entry name" value="lambda repressor-like DNA-binding domains"/>
    <property type="match status" value="1"/>
</dbReference>
<dbReference type="Gene3D" id="1.10.260.40">
    <property type="entry name" value="lambda repressor-like DNA-binding domains"/>
    <property type="match status" value="1"/>
</dbReference>
<protein>
    <submittedName>
        <fullName evidence="5">LacI family DNA-binding transcriptional regulator</fullName>
    </submittedName>
</protein>
<keyword evidence="6" id="KW-1185">Reference proteome</keyword>
<feature type="domain" description="HTH lacI-type" evidence="4">
    <location>
        <begin position="4"/>
        <end position="57"/>
    </location>
</feature>
<keyword evidence="1" id="KW-0805">Transcription regulation</keyword>
<dbReference type="InterPro" id="IPR028082">
    <property type="entry name" value="Peripla_BP_I"/>
</dbReference>
<evidence type="ECO:0000259" key="4">
    <source>
        <dbReference type="PROSITE" id="PS50932"/>
    </source>
</evidence>
<dbReference type="Gene3D" id="3.40.50.2300">
    <property type="match status" value="2"/>
</dbReference>
<evidence type="ECO:0000256" key="1">
    <source>
        <dbReference type="ARBA" id="ARBA00023015"/>
    </source>
</evidence>
<dbReference type="PROSITE" id="PS50932">
    <property type="entry name" value="HTH_LACI_2"/>
    <property type="match status" value="1"/>
</dbReference>
<dbReference type="EMBL" id="JAZDWZ010000003">
    <property type="protein sequence ID" value="MEE3928226.1"/>
    <property type="molecule type" value="Genomic_DNA"/>
</dbReference>
<dbReference type="RefSeq" id="WP_330500639.1">
    <property type="nucleotide sequence ID" value="NZ_JAZDWZ010000003.1"/>
</dbReference>
<gene>
    <name evidence="5" type="ORF">V2E24_01370</name>
</gene>
<keyword evidence="2 5" id="KW-0238">DNA-binding</keyword>
<dbReference type="PANTHER" id="PTHR30146:SF154">
    <property type="entry name" value="TRANSCRIPTION REGULATOR, MEMBER OF GALR FAMILY"/>
    <property type="match status" value="1"/>
</dbReference>
<dbReference type="Pfam" id="PF00356">
    <property type="entry name" value="LacI"/>
    <property type="match status" value="1"/>
</dbReference>
<dbReference type="CDD" id="cd01392">
    <property type="entry name" value="HTH_LacI"/>
    <property type="match status" value="1"/>
</dbReference>
<keyword evidence="3" id="KW-0804">Transcription</keyword>
<name>A0ABU7ML19_9BACT</name>
<dbReference type="GO" id="GO:0003677">
    <property type="term" value="F:DNA binding"/>
    <property type="evidence" value="ECO:0007669"/>
    <property type="project" value="UniProtKB-KW"/>
</dbReference>
<evidence type="ECO:0000313" key="5">
    <source>
        <dbReference type="EMBL" id="MEE3928226.1"/>
    </source>
</evidence>
<sequence length="314" mass="36601">MKTISYKDISKIANVSISTVSRYYNNGYVSKKTKEKIEQVVQQFEYYPNHGARLIRGRDNSVFVIIPEWPQGIYMSIANGIVQSAKIHNKKVNTTFTETTTKEYIDTIRYVLSWRPTSIVLFVPEYDEELFNFLRTIEDTTIVVYGHEVLGLNWIKIDEYNAFYQLTKAFHQTIIDNEKMLFVVDTKLNSTQVKDRRDGFINACNELGIEYEIYELHGKSKNGVNEFNRYTRKNGFSNIVCSTHEIFISLNVLGDKSLRLTDIGYQSVYDYIRTYKAKVFVDYPNIGLEIENIIWAKNADFVLKSKLIKTRIIT</sequence>
<reference evidence="5" key="1">
    <citation type="submission" date="2024-01" db="EMBL/GenBank/DDBJ databases">
        <title>Genome sequence of Mycoplasma ciconiae type strain DSM 25251.</title>
        <authorList>
            <person name="Spergser J."/>
        </authorList>
    </citation>
    <scope>NUCLEOTIDE SEQUENCE [LARGE SCALE GENOMIC DNA]</scope>
    <source>
        <strain evidence="5">DSM 25251</strain>
    </source>
</reference>
<proteinExistence type="predicted"/>
<organism evidence="5 6">
    <name type="scientific">Mycoplasmopsis ciconiae</name>
    <dbReference type="NCBI Taxonomy" id="561067"/>
    <lineage>
        <taxon>Bacteria</taxon>
        <taxon>Bacillati</taxon>
        <taxon>Mycoplasmatota</taxon>
        <taxon>Mycoplasmoidales</taxon>
        <taxon>Metamycoplasmataceae</taxon>
        <taxon>Mycoplasmopsis</taxon>
    </lineage>
</organism>
<dbReference type="InterPro" id="IPR010982">
    <property type="entry name" value="Lambda_DNA-bd_dom_sf"/>
</dbReference>